<sequence>MNLSGSACQENSSVSLDLLNLYFVNQISRNMKATKSDQVPDQLFRIHSDTEKIKSDWWATLTKIRSLRRQVLASCTPCLIEMTCKQVSSHEIKLFVGKQQQNNWNKTERTEMIIEMNTVSFFQLLDSEQNEDMPGESYKSNSGVCQWDSQDYKDSFCYVLWKQEKCFFQSKKEQILSSSSSFIYILDVCGKHHAWSQTDSSLHTAEKHDVSVQCDILQEYKCTECSSGNHSLGKNSKQVINLSPTRGQHTPLNPLNKLFHID</sequence>
<organism evidence="1 2">
    <name type="scientific">Xenopus laevis</name>
    <name type="common">African clawed frog</name>
    <dbReference type="NCBI Taxonomy" id="8355"/>
    <lineage>
        <taxon>Eukaryota</taxon>
        <taxon>Metazoa</taxon>
        <taxon>Chordata</taxon>
        <taxon>Craniata</taxon>
        <taxon>Vertebrata</taxon>
        <taxon>Euteleostomi</taxon>
        <taxon>Amphibia</taxon>
        <taxon>Batrachia</taxon>
        <taxon>Anura</taxon>
        <taxon>Pipoidea</taxon>
        <taxon>Pipidae</taxon>
        <taxon>Xenopodinae</taxon>
        <taxon>Xenopus</taxon>
        <taxon>Xenopus</taxon>
    </lineage>
</organism>
<dbReference type="EMBL" id="CM004471">
    <property type="protein sequence ID" value="OCT87308.1"/>
    <property type="molecule type" value="Genomic_DNA"/>
</dbReference>
<name>A0A974D810_XENLA</name>
<accession>A0A974D810</accession>
<evidence type="ECO:0000313" key="2">
    <source>
        <dbReference type="Proteomes" id="UP000694892"/>
    </source>
</evidence>
<dbReference type="InterPro" id="IPR027883">
    <property type="entry name" value="Redic1-like"/>
</dbReference>
<dbReference type="Proteomes" id="UP000694892">
    <property type="component" value="Chromosome 3S"/>
</dbReference>
<protein>
    <submittedName>
        <fullName evidence="1">Uncharacterized protein</fullName>
    </submittedName>
</protein>
<dbReference type="PANTHER" id="PTHR35158:SF1">
    <property type="entry name" value="CDNA SEQUENCE CN725425"/>
    <property type="match status" value="1"/>
</dbReference>
<reference evidence="2" key="1">
    <citation type="journal article" date="2016" name="Nature">
        <title>Genome evolution in the allotetraploid frog Xenopus laevis.</title>
        <authorList>
            <person name="Session A.M."/>
            <person name="Uno Y."/>
            <person name="Kwon T."/>
            <person name="Chapman J.A."/>
            <person name="Toyoda A."/>
            <person name="Takahashi S."/>
            <person name="Fukui A."/>
            <person name="Hikosaka A."/>
            <person name="Suzuki A."/>
            <person name="Kondo M."/>
            <person name="van Heeringen S.J."/>
            <person name="Quigley I."/>
            <person name="Heinz S."/>
            <person name="Ogino H."/>
            <person name="Ochi H."/>
            <person name="Hellsten U."/>
            <person name="Lyons J.B."/>
            <person name="Simakov O."/>
            <person name="Putnam N."/>
            <person name="Stites J."/>
            <person name="Kuroki Y."/>
            <person name="Tanaka T."/>
            <person name="Michiue T."/>
            <person name="Watanabe M."/>
            <person name="Bogdanovic O."/>
            <person name="Lister R."/>
            <person name="Georgiou G."/>
            <person name="Paranjpe S.S."/>
            <person name="van Kruijsbergen I."/>
            <person name="Shu S."/>
            <person name="Carlson J."/>
            <person name="Kinoshita T."/>
            <person name="Ohta Y."/>
            <person name="Mawaribuchi S."/>
            <person name="Jenkins J."/>
            <person name="Grimwood J."/>
            <person name="Schmutz J."/>
            <person name="Mitros T."/>
            <person name="Mozaffari S.V."/>
            <person name="Suzuki Y."/>
            <person name="Haramoto Y."/>
            <person name="Yamamoto T.S."/>
            <person name="Takagi C."/>
            <person name="Heald R."/>
            <person name="Miller K."/>
            <person name="Haudenschild C."/>
            <person name="Kitzman J."/>
            <person name="Nakayama T."/>
            <person name="Izutsu Y."/>
            <person name="Robert J."/>
            <person name="Fortriede J."/>
            <person name="Burns K."/>
            <person name="Lotay V."/>
            <person name="Karimi K."/>
            <person name="Yasuoka Y."/>
            <person name="Dichmann D.S."/>
            <person name="Flajnik M.F."/>
            <person name="Houston D.W."/>
            <person name="Shendure J."/>
            <person name="DuPasquier L."/>
            <person name="Vize P.D."/>
            <person name="Zorn A.M."/>
            <person name="Ito M."/>
            <person name="Marcotte E.M."/>
            <person name="Wallingford J.B."/>
            <person name="Ito Y."/>
            <person name="Asashima M."/>
            <person name="Ueno N."/>
            <person name="Matsuda Y."/>
            <person name="Veenstra G.J."/>
            <person name="Fujiyama A."/>
            <person name="Harland R.M."/>
            <person name="Taira M."/>
            <person name="Rokhsar D.S."/>
        </authorList>
    </citation>
    <scope>NUCLEOTIDE SEQUENCE [LARGE SCALE GENOMIC DNA]</scope>
    <source>
        <strain evidence="2">J</strain>
    </source>
</reference>
<evidence type="ECO:0000313" key="1">
    <source>
        <dbReference type="EMBL" id="OCT87308.1"/>
    </source>
</evidence>
<dbReference type="AlphaFoldDB" id="A0A974D810"/>
<proteinExistence type="predicted"/>
<gene>
    <name evidence="1" type="ORF">XELAEV_18021006mg</name>
</gene>
<dbReference type="PANTHER" id="PTHR35158">
    <property type="entry name" value="CDNA SEQUENCE CN725425"/>
    <property type="match status" value="1"/>
</dbReference>